<evidence type="ECO:0000256" key="1">
    <source>
        <dbReference type="ARBA" id="ARBA00022723"/>
    </source>
</evidence>
<feature type="compositionally biased region" description="Basic and acidic residues" evidence="4">
    <location>
        <begin position="637"/>
        <end position="649"/>
    </location>
</feature>
<dbReference type="EMBL" id="JAGEUA010000004">
    <property type="protein sequence ID" value="KAL0985607.1"/>
    <property type="molecule type" value="Genomic_DNA"/>
</dbReference>
<dbReference type="PANTHER" id="PTHR17614">
    <property type="entry name" value="ZINC FINGER-CONTAINING"/>
    <property type="match status" value="1"/>
</dbReference>
<keyword evidence="1" id="KW-0479">Metal-binding</keyword>
<feature type="compositionally biased region" description="Polar residues" evidence="4">
    <location>
        <begin position="393"/>
        <end position="403"/>
    </location>
</feature>
<evidence type="ECO:0000259" key="5">
    <source>
        <dbReference type="PROSITE" id="PS00028"/>
    </source>
</evidence>
<feature type="region of interest" description="Disordered" evidence="4">
    <location>
        <begin position="355"/>
        <end position="412"/>
    </location>
</feature>
<keyword evidence="7" id="KW-1185">Reference proteome</keyword>
<organism evidence="6 7">
    <name type="scientific">Umbra pygmaea</name>
    <name type="common">Eastern mudminnow</name>
    <dbReference type="NCBI Taxonomy" id="75934"/>
    <lineage>
        <taxon>Eukaryota</taxon>
        <taxon>Metazoa</taxon>
        <taxon>Chordata</taxon>
        <taxon>Craniata</taxon>
        <taxon>Vertebrata</taxon>
        <taxon>Euteleostomi</taxon>
        <taxon>Actinopterygii</taxon>
        <taxon>Neopterygii</taxon>
        <taxon>Teleostei</taxon>
        <taxon>Protacanthopterygii</taxon>
        <taxon>Esociformes</taxon>
        <taxon>Umbridae</taxon>
        <taxon>Umbra</taxon>
    </lineage>
</organism>
<dbReference type="Proteomes" id="UP001557470">
    <property type="component" value="Unassembled WGS sequence"/>
</dbReference>
<feature type="compositionally biased region" description="Polar residues" evidence="4">
    <location>
        <begin position="884"/>
        <end position="901"/>
    </location>
</feature>
<dbReference type="PANTHER" id="PTHR17614:SF13">
    <property type="entry name" value="ZINC FINGER PROTEIN 804A"/>
    <property type="match status" value="1"/>
</dbReference>
<feature type="domain" description="C2H2-type" evidence="5">
    <location>
        <begin position="61"/>
        <end position="83"/>
    </location>
</feature>
<dbReference type="PROSITE" id="PS00028">
    <property type="entry name" value="ZINC_FINGER_C2H2_1"/>
    <property type="match status" value="1"/>
</dbReference>
<evidence type="ECO:0000256" key="2">
    <source>
        <dbReference type="ARBA" id="ARBA00022771"/>
    </source>
</evidence>
<gene>
    <name evidence="6" type="ORF">UPYG_G00159370</name>
</gene>
<protein>
    <recommendedName>
        <fullName evidence="5">C2H2-type domain-containing protein</fullName>
    </recommendedName>
</protein>
<dbReference type="GO" id="GO:0008270">
    <property type="term" value="F:zinc ion binding"/>
    <property type="evidence" value="ECO:0007669"/>
    <property type="project" value="UniProtKB-KW"/>
</dbReference>
<name>A0ABD0X046_UMBPY</name>
<reference evidence="6 7" key="1">
    <citation type="submission" date="2024-06" db="EMBL/GenBank/DDBJ databases">
        <authorList>
            <person name="Pan Q."/>
            <person name="Wen M."/>
            <person name="Jouanno E."/>
            <person name="Zahm M."/>
            <person name="Klopp C."/>
            <person name="Cabau C."/>
            <person name="Louis A."/>
            <person name="Berthelot C."/>
            <person name="Parey E."/>
            <person name="Roest Crollius H."/>
            <person name="Montfort J."/>
            <person name="Robinson-Rechavi M."/>
            <person name="Bouchez O."/>
            <person name="Lampietro C."/>
            <person name="Lopez Roques C."/>
            <person name="Donnadieu C."/>
            <person name="Postlethwait J."/>
            <person name="Bobe J."/>
            <person name="Verreycken H."/>
            <person name="Guiguen Y."/>
        </authorList>
    </citation>
    <scope>NUCLEOTIDE SEQUENCE [LARGE SCALE GENOMIC DNA]</scope>
    <source>
        <strain evidence="6">Up_M1</strain>
        <tissue evidence="6">Testis</tissue>
    </source>
</reference>
<accession>A0ABD0X046</accession>
<dbReference type="InterPro" id="IPR013087">
    <property type="entry name" value="Znf_C2H2_type"/>
</dbReference>
<sequence>MACYYIVISSTHLSNGHFRNIKGVFRGPLSKNGNKNLDYAEKERTATMAKALEDLKANFYCELCDKQYYKHQEFDNHINSYDHAHKQRLKELKQREFARNVASKTRKDERKQERALRRLHELAEQRREVQCAPGSGPMFKSTTVAVEGSFIESCADGASVESCNPTLLETEMNQNHNSCLGSNSKTQQTLFWPYAGKAKKQAYNRHKIAFSFSFPKKASVKLESSAAVFCENTEEGSKERARRQKFRMPLVELNIPVSPSAEENELGYGSVKSFDTQPADLCAKSVCFSEGSQGSSERLAMLAGPDITDFTPPDPDLCAVLVYSEDRADPDASLVSQLPASPCQNTPNHIATVQVTQDSEEATRNSPAESEPSTSKHDHVYQTDATLGEEGPSCNSTFSGGPRSSSPTSLCSTSTLPQVSQCHGVAINKEVVEEFIVPLEKTLPCPFTKPSQPFFSVLSRDGGTVLQWPSEMLTYTRTEPRLTHSCNPLHFDFRASQQLQSRGKVSIGVSQSKTELGLSDTSCVSSTPFCSEELIDVNKHGKEAHSVSGHQSPLRYDCSQTTEGKDCLMCERNTSDTESCSSRLRKQCLGYSSSRSGRHLKGRARAGRRVSKSDKWKHRDRHHYRSHKKKRRRRRWRGGERDEERRRESEEDGGAGKRSTFHQPECRGGLDGQLKGPTSHHRQPSEKSKQSAQNQAGDSSRAAPFTVGETDRMVDEEDRSGRQETAGGVNGSAGSPGLSDEAAADAEKVFGKSGGRDPVDSSTEQRVTTGHSSPGHGGTTDLCSENPTGQNLRAVISQNPNTEVHLTGSCNQGLCKGQAIKRKRTESMSLVKSEGEHQGPPCAQCDSPLVDPGVPDGLAEQDVLHCSGCGSCSRNGRQRKRQRGSSYTPHMSAPPSNTAPISHTTLQVLSNDSCKLSAPSKDCVNKTVQFFMLDTHNAPSLRASENFNEMGSSLSPQIQNNAPSMEDCSPSSSQPVPVRLSNPPGIICVTNENRNPTICLQNSPSAYLPDVVHHLKLCNSDSDSIRKQAETAVNPLGVREKPAPQQAIHIQRESWAGPCLHSPHTHPHHQRCNSPPQLQRCHPGFRGPEETGIMESSRPGMTNMSGSPCSPYHRPARPYHAHMPACFQHPSEVMEKRHCLVQIQTHRHILHHHQQHQVFTGKMKQDLPGSPVPMSPSCPPMIHPIHMTPSPMPAMPTGSITIRHTILQHHHAYHHPAYLPPHHQQTLFPQVLPVQVSRLPMGTEMCPAGPPTFVTSQPQLSVVAPHSSHHHPMAVRFHTLPRQAMFPASMLQPQPHPTVIPLQPMF</sequence>
<feature type="compositionally biased region" description="Basic residues" evidence="4">
    <location>
        <begin position="596"/>
        <end position="636"/>
    </location>
</feature>
<feature type="region of interest" description="Disordered" evidence="4">
    <location>
        <begin position="873"/>
        <end position="901"/>
    </location>
</feature>
<dbReference type="SUPFAM" id="SSF57667">
    <property type="entry name" value="beta-beta-alpha zinc fingers"/>
    <property type="match status" value="1"/>
</dbReference>
<feature type="compositionally biased region" description="Basic and acidic residues" evidence="4">
    <location>
        <begin position="745"/>
        <end position="759"/>
    </location>
</feature>
<keyword evidence="2" id="KW-0863">Zinc-finger</keyword>
<evidence type="ECO:0000313" key="6">
    <source>
        <dbReference type="EMBL" id="KAL0985607.1"/>
    </source>
</evidence>
<feature type="compositionally biased region" description="Polar residues" evidence="4">
    <location>
        <begin position="364"/>
        <end position="373"/>
    </location>
</feature>
<evidence type="ECO:0000256" key="3">
    <source>
        <dbReference type="ARBA" id="ARBA00022833"/>
    </source>
</evidence>
<evidence type="ECO:0000256" key="4">
    <source>
        <dbReference type="SAM" id="MobiDB-lite"/>
    </source>
</evidence>
<dbReference type="InterPro" id="IPR036236">
    <property type="entry name" value="Znf_C2H2_sf"/>
</dbReference>
<keyword evidence="3" id="KW-0862">Zinc</keyword>
<feature type="region of interest" description="Disordered" evidence="4">
    <location>
        <begin position="593"/>
        <end position="787"/>
    </location>
</feature>
<dbReference type="InterPro" id="IPR052445">
    <property type="entry name" value="ZnF-G_patch_domain"/>
</dbReference>
<evidence type="ECO:0000313" key="7">
    <source>
        <dbReference type="Proteomes" id="UP001557470"/>
    </source>
</evidence>
<comment type="caution">
    <text evidence="6">The sequence shown here is derived from an EMBL/GenBank/DDBJ whole genome shotgun (WGS) entry which is preliminary data.</text>
</comment>
<proteinExistence type="predicted"/>